<keyword evidence="4 10" id="KW-0812">Transmembrane</keyword>
<feature type="transmembrane region" description="Helical" evidence="10">
    <location>
        <begin position="29"/>
        <end position="50"/>
    </location>
</feature>
<feature type="transmembrane region" description="Helical" evidence="10">
    <location>
        <begin position="225"/>
        <end position="255"/>
    </location>
</feature>
<keyword evidence="6" id="KW-0915">Sodium</keyword>
<feature type="domain" description="Cation/H+ exchanger transmembrane" evidence="11">
    <location>
        <begin position="19"/>
        <end position="385"/>
    </location>
</feature>
<feature type="transmembrane region" description="Helical" evidence="10">
    <location>
        <begin position="95"/>
        <end position="116"/>
    </location>
</feature>
<dbReference type="GO" id="GO:0006814">
    <property type="term" value="P:sodium ion transport"/>
    <property type="evidence" value="ECO:0007669"/>
    <property type="project" value="UniProtKB-KW"/>
</dbReference>
<name>A0A6N0NZN9_9CREN</name>
<evidence type="ECO:0000259" key="11">
    <source>
        <dbReference type="Pfam" id="PF00999"/>
    </source>
</evidence>
<evidence type="ECO:0000313" key="13">
    <source>
        <dbReference type="Proteomes" id="UP000509301"/>
    </source>
</evidence>
<comment type="subcellular location">
    <subcellularLocation>
        <location evidence="1">Membrane</location>
        <topology evidence="1">Multi-pass membrane protein</topology>
    </subcellularLocation>
</comment>
<keyword evidence="7" id="KW-0406">Ion transport</keyword>
<dbReference type="EMBL" id="CP049074">
    <property type="protein sequence ID" value="QKR00601.1"/>
    <property type="molecule type" value="Genomic_DNA"/>
</dbReference>
<dbReference type="AlphaFoldDB" id="A0A6N0NZN9"/>
<sequence length="387" mass="40373">MDVTLVLLEISVMIFVAEALRTSLSKVSVPSLIGEILAGLLLSPYALGGLIDSATGVKIFTLNNYLLFISEFSMILLIFSSGLEHGISPIKNSGVHGILGATLGAILPFLAAFLAFSNSVGTDSALILGSAVGATSMAAAASIIESGKLKGRGIDLLMSMASTDDVVDLVLLSIILGTLAGQSSPLAIAKATVFYIVAWAVIFLVSIKVIPIVANRLGDVYIEEFSMLIIFGLTALMTSLNFSPVISSFIAGVALAESVKKERVHQLVTVLLSVFGSIFFVTVGAQVDVAAINMNQLLLALEITAIAVAFKILGVLPFAYLALRNLKASISTSLGMVPRGETGLVVGSIGLSVGALNSAEFSAVVLMALFSTVIGGLLFRWTSKWLE</sequence>
<organism evidence="12 13">
    <name type="scientific">Metallosphaera tengchongensis</name>
    <dbReference type="NCBI Taxonomy" id="1532350"/>
    <lineage>
        <taxon>Archaea</taxon>
        <taxon>Thermoproteota</taxon>
        <taxon>Thermoprotei</taxon>
        <taxon>Sulfolobales</taxon>
        <taxon>Sulfolobaceae</taxon>
        <taxon>Metallosphaera</taxon>
    </lineage>
</organism>
<keyword evidence="5 10" id="KW-1133">Transmembrane helix</keyword>
<evidence type="ECO:0000256" key="5">
    <source>
        <dbReference type="ARBA" id="ARBA00022989"/>
    </source>
</evidence>
<protein>
    <submittedName>
        <fullName evidence="12">Cation:proton antiporter</fullName>
    </submittedName>
</protein>
<dbReference type="PANTHER" id="PTHR43562:SF3">
    <property type="entry name" value="SODIUM ION_PROTON EXCHANGER (EUROFUNG)"/>
    <property type="match status" value="1"/>
</dbReference>
<feature type="transmembrane region" description="Helical" evidence="10">
    <location>
        <begin position="192"/>
        <end position="213"/>
    </location>
</feature>
<keyword evidence="3" id="KW-0050">Antiport</keyword>
<keyword evidence="2" id="KW-0813">Transport</keyword>
<dbReference type="OrthoDB" id="12029at2157"/>
<gene>
    <name evidence="12" type="ORF">GWK48_09615</name>
</gene>
<dbReference type="GO" id="GO:0015297">
    <property type="term" value="F:antiporter activity"/>
    <property type="evidence" value="ECO:0007669"/>
    <property type="project" value="UniProtKB-KW"/>
</dbReference>
<evidence type="ECO:0000256" key="10">
    <source>
        <dbReference type="SAM" id="Phobius"/>
    </source>
</evidence>
<evidence type="ECO:0000256" key="9">
    <source>
        <dbReference type="ARBA" id="ARBA00023201"/>
    </source>
</evidence>
<dbReference type="GO" id="GO:0016020">
    <property type="term" value="C:membrane"/>
    <property type="evidence" value="ECO:0007669"/>
    <property type="project" value="UniProtKB-SubCell"/>
</dbReference>
<evidence type="ECO:0000256" key="3">
    <source>
        <dbReference type="ARBA" id="ARBA00022449"/>
    </source>
</evidence>
<feature type="transmembrane region" description="Helical" evidence="10">
    <location>
        <begin position="297"/>
        <end position="323"/>
    </location>
</feature>
<evidence type="ECO:0000256" key="7">
    <source>
        <dbReference type="ARBA" id="ARBA00023065"/>
    </source>
</evidence>
<evidence type="ECO:0000256" key="4">
    <source>
        <dbReference type="ARBA" id="ARBA00022692"/>
    </source>
</evidence>
<keyword evidence="13" id="KW-1185">Reference proteome</keyword>
<accession>A0A6N0NZN9</accession>
<dbReference type="Pfam" id="PF00999">
    <property type="entry name" value="Na_H_Exchanger"/>
    <property type="match status" value="1"/>
</dbReference>
<feature type="transmembrane region" description="Helical" evidence="10">
    <location>
        <begin position="125"/>
        <end position="144"/>
    </location>
</feature>
<dbReference type="InterPro" id="IPR006153">
    <property type="entry name" value="Cation/H_exchanger_TM"/>
</dbReference>
<dbReference type="KEGG" id="mten:GWK48_09615"/>
<reference evidence="12 13" key="1">
    <citation type="submission" date="2020-02" db="EMBL/GenBank/DDBJ databases">
        <title>Comparative genome analysis reveals the metabolism and evolution of the thermophilic archaeal genus Metallosphaera.</title>
        <authorList>
            <person name="Jiang C."/>
        </authorList>
    </citation>
    <scope>NUCLEOTIDE SEQUENCE [LARGE SCALE GENOMIC DNA]</scope>
    <source>
        <strain evidence="12 13">Ric-A</strain>
    </source>
</reference>
<keyword evidence="9" id="KW-0739">Sodium transport</keyword>
<feature type="transmembrane region" description="Helical" evidence="10">
    <location>
        <begin position="62"/>
        <end position="83"/>
    </location>
</feature>
<dbReference type="GeneID" id="55642201"/>
<dbReference type="Gene3D" id="1.20.1530.20">
    <property type="match status" value="1"/>
</dbReference>
<dbReference type="InterPro" id="IPR038770">
    <property type="entry name" value="Na+/solute_symporter_sf"/>
</dbReference>
<dbReference type="Proteomes" id="UP000509301">
    <property type="component" value="Chromosome"/>
</dbReference>
<evidence type="ECO:0000256" key="1">
    <source>
        <dbReference type="ARBA" id="ARBA00004141"/>
    </source>
</evidence>
<feature type="transmembrane region" description="Helical" evidence="10">
    <location>
        <begin position="156"/>
        <end position="180"/>
    </location>
</feature>
<evidence type="ECO:0000256" key="2">
    <source>
        <dbReference type="ARBA" id="ARBA00022448"/>
    </source>
</evidence>
<dbReference type="RefSeq" id="WP_174631764.1">
    <property type="nucleotide sequence ID" value="NZ_CP049074.1"/>
</dbReference>
<dbReference type="GO" id="GO:1902600">
    <property type="term" value="P:proton transmembrane transport"/>
    <property type="evidence" value="ECO:0007669"/>
    <property type="project" value="InterPro"/>
</dbReference>
<feature type="transmembrane region" description="Helical" evidence="10">
    <location>
        <begin position="361"/>
        <end position="381"/>
    </location>
</feature>
<keyword evidence="8 10" id="KW-0472">Membrane</keyword>
<evidence type="ECO:0000256" key="6">
    <source>
        <dbReference type="ARBA" id="ARBA00023053"/>
    </source>
</evidence>
<dbReference type="PANTHER" id="PTHR43562">
    <property type="entry name" value="NAPA-TYPE SODIUM/HYDROGEN ANTIPORTER"/>
    <property type="match status" value="1"/>
</dbReference>
<evidence type="ECO:0000256" key="8">
    <source>
        <dbReference type="ARBA" id="ARBA00023136"/>
    </source>
</evidence>
<proteinExistence type="predicted"/>
<feature type="transmembrane region" description="Helical" evidence="10">
    <location>
        <begin position="267"/>
        <end position="285"/>
    </location>
</feature>
<evidence type="ECO:0000313" key="12">
    <source>
        <dbReference type="EMBL" id="QKR00601.1"/>
    </source>
</evidence>